<dbReference type="Proteomes" id="UP000477680">
    <property type="component" value="Chromosome"/>
</dbReference>
<gene>
    <name evidence="1" type="ORF">G3T16_07705</name>
</gene>
<evidence type="ECO:0000313" key="1">
    <source>
        <dbReference type="EMBL" id="QIB67583.1"/>
    </source>
</evidence>
<name>A0A6C0U6R9_9GAMM</name>
<evidence type="ECO:0000313" key="2">
    <source>
        <dbReference type="Proteomes" id="UP000477680"/>
    </source>
</evidence>
<dbReference type="NCBIfam" id="TIGR02595">
    <property type="entry name" value="PEP_CTERM"/>
    <property type="match status" value="1"/>
</dbReference>
<dbReference type="AlphaFoldDB" id="A0A6C0U6R9"/>
<dbReference type="NCBIfam" id="TIGR03370">
    <property type="entry name" value="VPLPA-CTERM"/>
    <property type="match status" value="1"/>
</dbReference>
<dbReference type="KEGG" id="kim:G3T16_07705"/>
<organism evidence="1 2">
    <name type="scientific">Kineobactrum salinum</name>
    <dbReference type="NCBI Taxonomy" id="2708301"/>
    <lineage>
        <taxon>Bacteria</taxon>
        <taxon>Pseudomonadati</taxon>
        <taxon>Pseudomonadota</taxon>
        <taxon>Gammaproteobacteria</taxon>
        <taxon>Cellvibrionales</taxon>
        <taxon>Halieaceae</taxon>
        <taxon>Kineobactrum</taxon>
    </lineage>
</organism>
<dbReference type="InterPro" id="IPR013424">
    <property type="entry name" value="Ice-binding_C"/>
</dbReference>
<dbReference type="InterPro" id="IPR022472">
    <property type="entry name" value="VPLPA-CTERM"/>
</dbReference>
<accession>A0A6C0U6R9</accession>
<reference evidence="1 2" key="1">
    <citation type="submission" date="2020-02" db="EMBL/GenBank/DDBJ databases">
        <title>Genome sequencing for Kineobactrum sp. M2.</title>
        <authorList>
            <person name="Park S.-J."/>
        </authorList>
    </citation>
    <scope>NUCLEOTIDE SEQUENCE [LARGE SCALE GENOMIC DNA]</scope>
    <source>
        <strain evidence="1 2">M2</strain>
    </source>
</reference>
<keyword evidence="2" id="KW-1185">Reference proteome</keyword>
<sequence length="22" mass="2455">MPASLWLLIAGFGVLALTRRRI</sequence>
<protein>
    <submittedName>
        <fullName evidence="1">VPLPA-CTERM sorting domain-containing protein</fullName>
    </submittedName>
</protein>
<dbReference type="EMBL" id="CP048711">
    <property type="protein sequence ID" value="QIB67583.1"/>
    <property type="molecule type" value="Genomic_DNA"/>
</dbReference>
<proteinExistence type="predicted"/>